<dbReference type="GO" id="GO:0006260">
    <property type="term" value="P:DNA replication"/>
    <property type="evidence" value="ECO:0007669"/>
    <property type="project" value="UniProtKB-KW"/>
</dbReference>
<keyword evidence="4 7" id="KW-0540">Nuclease</keyword>
<feature type="domain" description="Nuclease SbcCD subunit D C-terminal" evidence="9">
    <location>
        <begin position="267"/>
        <end position="356"/>
    </location>
</feature>
<dbReference type="SUPFAM" id="SSF56300">
    <property type="entry name" value="Metallo-dependent phosphatases"/>
    <property type="match status" value="1"/>
</dbReference>
<keyword evidence="7" id="KW-0233">DNA recombination</keyword>
<dbReference type="InterPro" id="IPR004593">
    <property type="entry name" value="SbcD"/>
</dbReference>
<dbReference type="InterPro" id="IPR004843">
    <property type="entry name" value="Calcineurin-like_PHP"/>
</dbReference>
<dbReference type="InterPro" id="IPR029052">
    <property type="entry name" value="Metallo-depent_PP-like"/>
</dbReference>
<keyword evidence="7" id="KW-0235">DNA replication</keyword>
<dbReference type="NCBIfam" id="TIGR00619">
    <property type="entry name" value="sbcd"/>
    <property type="match status" value="1"/>
</dbReference>
<sequence length="385" mass="42443">MRFLHTSDWHLGRIFHGIHLTSDQAYVLEQFVKLVGDTNPDAVLIAGDVYDRSVPPTEAVQLLDETLSRILIDHRVPVILIAGNHDSPERLGFGAGLLSRQGLHLAGLPDKNLAPVVLYDDSGPVYFCPLPYADPPVVRHLLSAPEANGHDRAMRCLSQYLARQVPRGTRAVALAHAFVAGGEECDSERYLTVGGSGTVSISCFQPYHYTALGHLLRPQQAGTQHIRYAGSLLKYSFSEATHQKSVTLVERDHAGRTGVETVPLTPQRDVRCLEGYLDEILAGPQNGENRYDYLMVTLKDTGVVYDAIGRLREVYPHVLHINRPHLAAAGGELPGLPGEHRRLGEMDLFTSFFEQVTGAALSEEQARVFAAAVEELHRKEREVSV</sequence>
<evidence type="ECO:0000256" key="5">
    <source>
        <dbReference type="ARBA" id="ARBA00022801"/>
    </source>
</evidence>
<evidence type="ECO:0000256" key="2">
    <source>
        <dbReference type="ARBA" id="ARBA00011322"/>
    </source>
</evidence>
<protein>
    <recommendedName>
        <fullName evidence="3 7">Nuclease SbcCD subunit D</fullName>
    </recommendedName>
</protein>
<reference evidence="11" key="1">
    <citation type="journal article" date="2015" name="MBio">
        <title>Genome-Resolved Metagenomic Analysis Reveals Roles for Candidate Phyla and Other Microbial Community Members in Biogeochemical Transformations in Oil Reservoirs.</title>
        <authorList>
            <person name="Hu P."/>
            <person name="Tom L."/>
            <person name="Singh A."/>
            <person name="Thomas B.C."/>
            <person name="Baker B.J."/>
            <person name="Piceno Y.M."/>
            <person name="Andersen G.L."/>
            <person name="Banfield J.F."/>
        </authorList>
    </citation>
    <scope>NUCLEOTIDE SEQUENCE [LARGE SCALE GENOMIC DNA]</scope>
</reference>
<dbReference type="Proteomes" id="UP000054705">
    <property type="component" value="Unassembled WGS sequence"/>
</dbReference>
<dbReference type="GO" id="GO:0006310">
    <property type="term" value="P:DNA recombination"/>
    <property type="evidence" value="ECO:0007669"/>
    <property type="project" value="UniProtKB-KW"/>
</dbReference>
<evidence type="ECO:0000256" key="6">
    <source>
        <dbReference type="ARBA" id="ARBA00022839"/>
    </source>
</evidence>
<keyword evidence="5 7" id="KW-0378">Hydrolase</keyword>
<gene>
    <name evidence="7" type="primary">sbcD</name>
    <name evidence="10" type="ORF">XD97_0503</name>
</gene>
<dbReference type="EMBL" id="LGGS01000109">
    <property type="protein sequence ID" value="KUK82110.1"/>
    <property type="molecule type" value="Genomic_DNA"/>
</dbReference>
<keyword evidence="7" id="KW-0255">Endonuclease</keyword>
<organism evidence="10 11">
    <name type="scientific">Pelotomaculum thermopropionicum</name>
    <dbReference type="NCBI Taxonomy" id="110500"/>
    <lineage>
        <taxon>Bacteria</taxon>
        <taxon>Bacillati</taxon>
        <taxon>Bacillota</taxon>
        <taxon>Clostridia</taxon>
        <taxon>Eubacteriales</taxon>
        <taxon>Desulfotomaculaceae</taxon>
        <taxon>Pelotomaculum</taxon>
    </lineage>
</organism>
<dbReference type="GO" id="GO:0004519">
    <property type="term" value="F:endonuclease activity"/>
    <property type="evidence" value="ECO:0007669"/>
    <property type="project" value="UniProtKB-KW"/>
</dbReference>
<dbReference type="PANTHER" id="PTHR30337:SF0">
    <property type="entry name" value="NUCLEASE SBCCD SUBUNIT D"/>
    <property type="match status" value="1"/>
</dbReference>
<evidence type="ECO:0000256" key="3">
    <source>
        <dbReference type="ARBA" id="ARBA00013365"/>
    </source>
</evidence>
<accession>A0A101HTP5</accession>
<evidence type="ECO:0000313" key="11">
    <source>
        <dbReference type="Proteomes" id="UP000054705"/>
    </source>
</evidence>
<name>A0A101HTP5_9FIRM</name>
<evidence type="ECO:0000259" key="9">
    <source>
        <dbReference type="Pfam" id="PF12320"/>
    </source>
</evidence>
<dbReference type="CDD" id="cd00840">
    <property type="entry name" value="MPP_Mre11_N"/>
    <property type="match status" value="1"/>
</dbReference>
<proteinExistence type="inferred from homology"/>
<dbReference type="InterPro" id="IPR050535">
    <property type="entry name" value="DNA_Repair-Maintenance_Comp"/>
</dbReference>
<dbReference type="Gene3D" id="3.60.21.10">
    <property type="match status" value="1"/>
</dbReference>
<comment type="function">
    <text evidence="7">SbcCD cleaves DNA hairpin structures. These structures can inhibit DNA replication and are intermediates in certain DNA recombination reactions. The complex acts as a 3'-&gt;5' double strand exonuclease that can open hairpins. It also has a 5' single-strand endonuclease activity.</text>
</comment>
<comment type="caution">
    <text evidence="10">The sequence shown here is derived from an EMBL/GenBank/DDBJ whole genome shotgun (WGS) entry which is preliminary data.</text>
</comment>
<feature type="domain" description="Calcineurin-like phosphoesterase" evidence="8">
    <location>
        <begin position="1"/>
        <end position="95"/>
    </location>
</feature>
<dbReference type="InterPro" id="IPR026843">
    <property type="entry name" value="SbcD_C"/>
</dbReference>
<dbReference type="GO" id="GO:0008408">
    <property type="term" value="F:3'-5' exonuclease activity"/>
    <property type="evidence" value="ECO:0007669"/>
    <property type="project" value="InterPro"/>
</dbReference>
<dbReference type="InterPro" id="IPR041796">
    <property type="entry name" value="Mre11_N"/>
</dbReference>
<evidence type="ECO:0000256" key="1">
    <source>
        <dbReference type="ARBA" id="ARBA00010555"/>
    </source>
</evidence>
<keyword evidence="6 7" id="KW-0269">Exonuclease</keyword>
<comment type="similarity">
    <text evidence="1 7">Belongs to the SbcD family.</text>
</comment>
<evidence type="ECO:0000256" key="4">
    <source>
        <dbReference type="ARBA" id="ARBA00022722"/>
    </source>
</evidence>
<dbReference type="Pfam" id="PF00149">
    <property type="entry name" value="Metallophos"/>
    <property type="match status" value="1"/>
</dbReference>
<evidence type="ECO:0000256" key="7">
    <source>
        <dbReference type="RuleBase" id="RU363069"/>
    </source>
</evidence>
<evidence type="ECO:0000259" key="8">
    <source>
        <dbReference type="Pfam" id="PF00149"/>
    </source>
</evidence>
<comment type="subunit">
    <text evidence="2 7">Heterodimer of SbcC and SbcD.</text>
</comment>
<dbReference type="PANTHER" id="PTHR30337">
    <property type="entry name" value="COMPONENT OF ATP-DEPENDENT DSDNA EXONUCLEASE"/>
    <property type="match status" value="1"/>
</dbReference>
<evidence type="ECO:0000313" key="10">
    <source>
        <dbReference type="EMBL" id="KUK82110.1"/>
    </source>
</evidence>
<dbReference type="AlphaFoldDB" id="A0A101HTP5"/>
<dbReference type="Pfam" id="PF12320">
    <property type="entry name" value="SbcD_C"/>
    <property type="match status" value="1"/>
</dbReference>
<dbReference type="PATRIC" id="fig|110500.4.peg.781"/>